<keyword evidence="3" id="KW-0539">Nucleus</keyword>
<dbReference type="GO" id="GO:0032040">
    <property type="term" value="C:small-subunit processome"/>
    <property type="evidence" value="ECO:0007669"/>
    <property type="project" value="InterPro"/>
</dbReference>
<dbReference type="PROSITE" id="PS51358">
    <property type="entry name" value="NOP"/>
    <property type="match status" value="1"/>
</dbReference>
<dbReference type="InterPro" id="IPR002687">
    <property type="entry name" value="Nop_dom"/>
</dbReference>
<feature type="domain" description="Nop" evidence="4">
    <location>
        <begin position="50"/>
        <end position="102"/>
    </location>
</feature>
<dbReference type="InterPro" id="IPR045056">
    <property type="entry name" value="Nop56/Nop58"/>
</dbReference>
<evidence type="ECO:0000256" key="3">
    <source>
        <dbReference type="ARBA" id="ARBA00023242"/>
    </source>
</evidence>
<dbReference type="PANTHER" id="PTHR10894">
    <property type="entry name" value="NUCLEOLAR PROTEIN 5 NUCLEOLAR PROTEIN NOP5 NOP58"/>
    <property type="match status" value="1"/>
</dbReference>
<dbReference type="Gene3D" id="1.10.246.90">
    <property type="entry name" value="Nop domain"/>
    <property type="match status" value="1"/>
</dbReference>
<sequence>MGCPTEGKDQLEEDLEGYMGKKCQAFMGVIDISSYRAQLYDYLKARMMAIAPNLTVLVGDLVGARLISHAVVVDLVCCCGVPEDRLQLQGIASQLVPLYALL</sequence>
<evidence type="ECO:0000259" key="4">
    <source>
        <dbReference type="PROSITE" id="PS51358"/>
    </source>
</evidence>
<dbReference type="GO" id="GO:0031428">
    <property type="term" value="C:box C/D methylation guide snoRNP complex"/>
    <property type="evidence" value="ECO:0007669"/>
    <property type="project" value="InterPro"/>
</dbReference>
<proteinExistence type="predicted"/>
<evidence type="ECO:0000256" key="2">
    <source>
        <dbReference type="ARBA" id="ARBA00022517"/>
    </source>
</evidence>
<dbReference type="GO" id="GO:0042254">
    <property type="term" value="P:ribosome biogenesis"/>
    <property type="evidence" value="ECO:0007669"/>
    <property type="project" value="UniProtKB-KW"/>
</dbReference>
<reference evidence="5" key="1">
    <citation type="submission" date="2020-11" db="EMBL/GenBank/DDBJ databases">
        <authorList>
            <person name="Tran Van P."/>
        </authorList>
    </citation>
    <scope>NUCLEOTIDE SEQUENCE</scope>
</reference>
<accession>A0A7R9J6N4</accession>
<gene>
    <name evidence="5" type="ORF">TCMB3V08_LOCUS5600</name>
</gene>
<evidence type="ECO:0000256" key="1">
    <source>
        <dbReference type="ARBA" id="ARBA00004604"/>
    </source>
</evidence>
<protein>
    <submittedName>
        <fullName evidence="5">(California timema) hypothetical protein</fullName>
    </submittedName>
</protein>
<dbReference type="InterPro" id="IPR036070">
    <property type="entry name" value="Nop_dom_sf"/>
</dbReference>
<dbReference type="PANTHER" id="PTHR10894:SF1">
    <property type="entry name" value="NUCLEOLAR PROTEIN 58"/>
    <property type="match status" value="1"/>
</dbReference>
<dbReference type="InterPro" id="IPR042239">
    <property type="entry name" value="Nop_C"/>
</dbReference>
<dbReference type="SUPFAM" id="SSF89124">
    <property type="entry name" value="Nop domain"/>
    <property type="match status" value="1"/>
</dbReference>
<dbReference type="Pfam" id="PF01798">
    <property type="entry name" value="Nop"/>
    <property type="match status" value="1"/>
</dbReference>
<evidence type="ECO:0000313" key="5">
    <source>
        <dbReference type="EMBL" id="CAD7572956.1"/>
    </source>
</evidence>
<name>A0A7R9J6N4_TIMCA</name>
<dbReference type="AlphaFoldDB" id="A0A7R9J6N4"/>
<organism evidence="5">
    <name type="scientific">Timema californicum</name>
    <name type="common">California timema</name>
    <name type="synonym">Walking stick</name>
    <dbReference type="NCBI Taxonomy" id="61474"/>
    <lineage>
        <taxon>Eukaryota</taxon>
        <taxon>Metazoa</taxon>
        <taxon>Ecdysozoa</taxon>
        <taxon>Arthropoda</taxon>
        <taxon>Hexapoda</taxon>
        <taxon>Insecta</taxon>
        <taxon>Pterygota</taxon>
        <taxon>Neoptera</taxon>
        <taxon>Polyneoptera</taxon>
        <taxon>Phasmatodea</taxon>
        <taxon>Timematodea</taxon>
        <taxon>Timematoidea</taxon>
        <taxon>Timematidae</taxon>
        <taxon>Timema</taxon>
    </lineage>
</organism>
<dbReference type="GO" id="GO:0030515">
    <property type="term" value="F:snoRNA binding"/>
    <property type="evidence" value="ECO:0007669"/>
    <property type="project" value="InterPro"/>
</dbReference>
<comment type="subcellular location">
    <subcellularLocation>
        <location evidence="1">Nucleus</location>
        <location evidence="1">Nucleolus</location>
    </subcellularLocation>
</comment>
<keyword evidence="2" id="KW-0690">Ribosome biogenesis</keyword>
<dbReference type="EMBL" id="OE181316">
    <property type="protein sequence ID" value="CAD7572956.1"/>
    <property type="molecule type" value="Genomic_DNA"/>
</dbReference>